<dbReference type="EC" id="2.3.1.-" evidence="3"/>
<dbReference type="InterPro" id="IPR016181">
    <property type="entry name" value="Acyl_CoA_acyltransferase"/>
</dbReference>
<dbReference type="PANTHER" id="PTHR43328:SF1">
    <property type="entry name" value="N-ACETYLTRANSFERASE DOMAIN-CONTAINING PROTEIN"/>
    <property type="match status" value="1"/>
</dbReference>
<evidence type="ECO:0000313" key="4">
    <source>
        <dbReference type="Proteomes" id="UP001365846"/>
    </source>
</evidence>
<dbReference type="GO" id="GO:0016746">
    <property type="term" value="F:acyltransferase activity"/>
    <property type="evidence" value="ECO:0007669"/>
    <property type="project" value="UniProtKB-KW"/>
</dbReference>
<dbReference type="Proteomes" id="UP001365846">
    <property type="component" value="Unassembled WGS sequence"/>
</dbReference>
<dbReference type="Pfam" id="PF00583">
    <property type="entry name" value="Acetyltransf_1"/>
    <property type="match status" value="1"/>
</dbReference>
<evidence type="ECO:0000259" key="2">
    <source>
        <dbReference type="PROSITE" id="PS51186"/>
    </source>
</evidence>
<dbReference type="Gene3D" id="3.40.630.30">
    <property type="match status" value="1"/>
</dbReference>
<feature type="domain" description="N-acetyltransferase" evidence="2">
    <location>
        <begin position="20"/>
        <end position="184"/>
    </location>
</feature>
<keyword evidence="3" id="KW-0808">Transferase</keyword>
<sequence length="186" mass="21123">MSDHDINRQVEPGETGRPAMQVRRARTTDAEAFAQMMSDPEVYPQLLQMPYGDTDLWRERLTKMCAANQEGLLLVVEAHGEVIGAAGLHSTGPSPRRRHVMYIGIQVRSDWQGRGAGTLLMKSLCDYADRWLGISRLELTVYVDNLRAQELYRRFGFVDEGLHRAYALRDGRYVDAVAMARLVPMR</sequence>
<dbReference type="SUPFAM" id="SSF55729">
    <property type="entry name" value="Acyl-CoA N-acyltransferases (Nat)"/>
    <property type="match status" value="1"/>
</dbReference>
<keyword evidence="4" id="KW-1185">Reference proteome</keyword>
<dbReference type="EMBL" id="JBBKZU010000010">
    <property type="protein sequence ID" value="MEJ8813712.1"/>
    <property type="molecule type" value="Genomic_DNA"/>
</dbReference>
<evidence type="ECO:0000256" key="1">
    <source>
        <dbReference type="SAM" id="MobiDB-lite"/>
    </source>
</evidence>
<dbReference type="PANTHER" id="PTHR43328">
    <property type="entry name" value="ACETYLTRANSFERASE-RELATED"/>
    <property type="match status" value="1"/>
</dbReference>
<organism evidence="3 4">
    <name type="scientific">Variovorax ureilyticus</name>
    <dbReference type="NCBI Taxonomy" id="1836198"/>
    <lineage>
        <taxon>Bacteria</taxon>
        <taxon>Pseudomonadati</taxon>
        <taxon>Pseudomonadota</taxon>
        <taxon>Betaproteobacteria</taxon>
        <taxon>Burkholderiales</taxon>
        <taxon>Comamonadaceae</taxon>
        <taxon>Variovorax</taxon>
    </lineage>
</organism>
<name>A0ABU8VJ63_9BURK</name>
<accession>A0ABU8VJ63</accession>
<proteinExistence type="predicted"/>
<dbReference type="CDD" id="cd04301">
    <property type="entry name" value="NAT_SF"/>
    <property type="match status" value="1"/>
</dbReference>
<dbReference type="RefSeq" id="WP_340358953.1">
    <property type="nucleotide sequence ID" value="NZ_JBBKZU010000010.1"/>
</dbReference>
<reference evidence="3 4" key="1">
    <citation type="submission" date="2024-03" db="EMBL/GenBank/DDBJ databases">
        <title>Novel species of the genus Variovorax.</title>
        <authorList>
            <person name="Liu Q."/>
            <person name="Xin Y.-H."/>
        </authorList>
    </citation>
    <scope>NUCLEOTIDE SEQUENCE [LARGE SCALE GENOMIC DNA]</scope>
    <source>
        <strain evidence="3 4">KACC 18899</strain>
    </source>
</reference>
<dbReference type="InterPro" id="IPR000182">
    <property type="entry name" value="GNAT_dom"/>
</dbReference>
<comment type="caution">
    <text evidence="3">The sequence shown here is derived from an EMBL/GenBank/DDBJ whole genome shotgun (WGS) entry which is preliminary data.</text>
</comment>
<dbReference type="PROSITE" id="PS51186">
    <property type="entry name" value="GNAT"/>
    <property type="match status" value="1"/>
</dbReference>
<keyword evidence="3" id="KW-0012">Acyltransferase</keyword>
<protein>
    <submittedName>
        <fullName evidence="3">GNAT family N-acetyltransferase</fullName>
        <ecNumber evidence="3">2.3.1.-</ecNumber>
    </submittedName>
</protein>
<evidence type="ECO:0000313" key="3">
    <source>
        <dbReference type="EMBL" id="MEJ8813712.1"/>
    </source>
</evidence>
<gene>
    <name evidence="3" type="ORF">WKW77_21680</name>
</gene>
<feature type="region of interest" description="Disordered" evidence="1">
    <location>
        <begin position="1"/>
        <end position="25"/>
    </location>
</feature>